<keyword evidence="3" id="KW-0804">Transcription</keyword>
<keyword evidence="2" id="KW-0238">DNA-binding</keyword>
<evidence type="ECO:0000256" key="1">
    <source>
        <dbReference type="ARBA" id="ARBA00023015"/>
    </source>
</evidence>
<sequence length="138" mass="14685">MIDPGSLEAAVTRIGDRWSLRVVAALLEGDRSFSELQAEVEGIAPNILTARLRALGADALVTAVPYQRRPVRMRYALTEAGTTLAGAVTALAEWGAIREGRPAGATHGACGTPVRTRPWCPTCDRAVAPEETTADVWC</sequence>
<protein>
    <submittedName>
        <fullName evidence="5">Transcriptional regulator, HxlR family</fullName>
    </submittedName>
</protein>
<dbReference type="InterPro" id="IPR036388">
    <property type="entry name" value="WH-like_DNA-bd_sf"/>
</dbReference>
<reference evidence="6" key="1">
    <citation type="submission" date="2017-08" db="EMBL/GenBank/DDBJ databases">
        <authorList>
            <person name="Varghese N."/>
            <person name="Submissions S."/>
        </authorList>
    </citation>
    <scope>NUCLEOTIDE SEQUENCE [LARGE SCALE GENOMIC DNA]</scope>
    <source>
        <strain evidence="6">USBA17B2</strain>
    </source>
</reference>
<dbReference type="AlphaFoldDB" id="A0A285VTV1"/>
<evidence type="ECO:0000256" key="2">
    <source>
        <dbReference type="ARBA" id="ARBA00023125"/>
    </source>
</evidence>
<evidence type="ECO:0000313" key="6">
    <source>
        <dbReference type="Proteomes" id="UP000219688"/>
    </source>
</evidence>
<proteinExistence type="predicted"/>
<name>A0A285VTV1_9MICO</name>
<accession>A0A285VTV1</accession>
<evidence type="ECO:0000259" key="4">
    <source>
        <dbReference type="PROSITE" id="PS51118"/>
    </source>
</evidence>
<dbReference type="PANTHER" id="PTHR33204:SF18">
    <property type="entry name" value="TRANSCRIPTIONAL REGULATORY PROTEIN"/>
    <property type="match status" value="1"/>
</dbReference>
<dbReference type="STRING" id="1122622.GCA_000421185_00323"/>
<dbReference type="InterPro" id="IPR036390">
    <property type="entry name" value="WH_DNA-bd_sf"/>
</dbReference>
<organism evidence="5 6">
    <name type="scientific">Ornithinimicrobium cerasi</name>
    <dbReference type="NCBI Taxonomy" id="2248773"/>
    <lineage>
        <taxon>Bacteria</taxon>
        <taxon>Bacillati</taxon>
        <taxon>Actinomycetota</taxon>
        <taxon>Actinomycetes</taxon>
        <taxon>Micrococcales</taxon>
        <taxon>Ornithinimicrobiaceae</taxon>
        <taxon>Ornithinimicrobium</taxon>
    </lineage>
</organism>
<dbReference type="Gene3D" id="1.10.10.10">
    <property type="entry name" value="Winged helix-like DNA-binding domain superfamily/Winged helix DNA-binding domain"/>
    <property type="match status" value="1"/>
</dbReference>
<keyword evidence="6" id="KW-1185">Reference proteome</keyword>
<dbReference type="Pfam" id="PF01638">
    <property type="entry name" value="HxlR"/>
    <property type="match status" value="1"/>
</dbReference>
<dbReference type="GO" id="GO:0003677">
    <property type="term" value="F:DNA binding"/>
    <property type="evidence" value="ECO:0007669"/>
    <property type="project" value="UniProtKB-KW"/>
</dbReference>
<dbReference type="Proteomes" id="UP000219688">
    <property type="component" value="Unassembled WGS sequence"/>
</dbReference>
<dbReference type="PROSITE" id="PS51118">
    <property type="entry name" value="HTH_HXLR"/>
    <property type="match status" value="1"/>
</dbReference>
<dbReference type="PANTHER" id="PTHR33204">
    <property type="entry name" value="TRANSCRIPTIONAL REGULATOR, MARR FAMILY"/>
    <property type="match status" value="1"/>
</dbReference>
<evidence type="ECO:0000256" key="3">
    <source>
        <dbReference type="ARBA" id="ARBA00023163"/>
    </source>
</evidence>
<dbReference type="SUPFAM" id="SSF46785">
    <property type="entry name" value="Winged helix' DNA-binding domain"/>
    <property type="match status" value="1"/>
</dbReference>
<evidence type="ECO:0000313" key="5">
    <source>
        <dbReference type="EMBL" id="SOC57472.1"/>
    </source>
</evidence>
<feature type="domain" description="HTH hxlR-type" evidence="4">
    <location>
        <begin position="3"/>
        <end position="103"/>
    </location>
</feature>
<gene>
    <name evidence="5" type="ORF">SAMN05421879_11311</name>
</gene>
<dbReference type="RefSeq" id="WP_097189046.1">
    <property type="nucleotide sequence ID" value="NZ_OBQK01000013.1"/>
</dbReference>
<keyword evidence="1" id="KW-0805">Transcription regulation</keyword>
<dbReference type="EMBL" id="OBQK01000013">
    <property type="protein sequence ID" value="SOC57472.1"/>
    <property type="molecule type" value="Genomic_DNA"/>
</dbReference>
<dbReference type="InterPro" id="IPR002577">
    <property type="entry name" value="HTH_HxlR"/>
</dbReference>